<accession>A0A816PBM6</accession>
<keyword evidence="1" id="KW-0812">Transmembrane</keyword>
<proteinExistence type="predicted"/>
<feature type="transmembrane region" description="Helical" evidence="1">
    <location>
        <begin position="24"/>
        <end position="45"/>
    </location>
</feature>
<dbReference type="AlphaFoldDB" id="A0A816PBM6"/>
<gene>
    <name evidence="2" type="ORF">DARMORV10_A09P43920.1</name>
</gene>
<sequence>MTSPINPFFKSWGQTRHLSERNPLSVFFLNLFLLNVLNVLCVIFVKEE</sequence>
<dbReference type="Proteomes" id="UP001295469">
    <property type="component" value="Chromosome A09"/>
</dbReference>
<name>A0A816PBM6_BRANA</name>
<keyword evidence="1" id="KW-1133">Transmembrane helix</keyword>
<evidence type="ECO:0000256" key="1">
    <source>
        <dbReference type="SAM" id="Phobius"/>
    </source>
</evidence>
<protein>
    <submittedName>
        <fullName evidence="2">(rape) hypothetical protein</fullName>
    </submittedName>
</protein>
<keyword evidence="1" id="KW-0472">Membrane</keyword>
<reference evidence="2" key="1">
    <citation type="submission" date="2021-01" db="EMBL/GenBank/DDBJ databases">
        <authorList>
            <consortium name="Genoscope - CEA"/>
            <person name="William W."/>
        </authorList>
    </citation>
    <scope>NUCLEOTIDE SEQUENCE</scope>
</reference>
<dbReference type="EMBL" id="HG994363">
    <property type="protein sequence ID" value="CAF2046640.1"/>
    <property type="molecule type" value="Genomic_DNA"/>
</dbReference>
<organism evidence="2">
    <name type="scientific">Brassica napus</name>
    <name type="common">Rape</name>
    <dbReference type="NCBI Taxonomy" id="3708"/>
    <lineage>
        <taxon>Eukaryota</taxon>
        <taxon>Viridiplantae</taxon>
        <taxon>Streptophyta</taxon>
        <taxon>Embryophyta</taxon>
        <taxon>Tracheophyta</taxon>
        <taxon>Spermatophyta</taxon>
        <taxon>Magnoliopsida</taxon>
        <taxon>eudicotyledons</taxon>
        <taxon>Gunneridae</taxon>
        <taxon>Pentapetalae</taxon>
        <taxon>rosids</taxon>
        <taxon>malvids</taxon>
        <taxon>Brassicales</taxon>
        <taxon>Brassicaceae</taxon>
        <taxon>Brassiceae</taxon>
        <taxon>Brassica</taxon>
    </lineage>
</organism>
<evidence type="ECO:0000313" key="2">
    <source>
        <dbReference type="EMBL" id="CAF2046640.1"/>
    </source>
</evidence>